<dbReference type="AlphaFoldDB" id="A0A3B0V915"/>
<dbReference type="EMBL" id="UOEW01000256">
    <property type="protein sequence ID" value="VAW40085.1"/>
    <property type="molecule type" value="Genomic_DNA"/>
</dbReference>
<evidence type="ECO:0008006" key="2">
    <source>
        <dbReference type="Google" id="ProtNLM"/>
    </source>
</evidence>
<gene>
    <name evidence="1" type="ORF">MNBD_GAMMA01-667</name>
</gene>
<accession>A0A3B0V915</accession>
<sequence length="87" mass="10158">QAKWSKLELQATKDEILNKLLLLENSYNELLNWQDVNEQLNMLAKNRALYIQQQLIEAYSIPQDKIFIKSSELSDQLHPQVKFGVGQ</sequence>
<reference evidence="1" key="1">
    <citation type="submission" date="2018-06" db="EMBL/GenBank/DDBJ databases">
        <authorList>
            <person name="Zhirakovskaya E."/>
        </authorList>
    </citation>
    <scope>NUCLEOTIDE SEQUENCE</scope>
</reference>
<name>A0A3B0V915_9ZZZZ</name>
<evidence type="ECO:0000313" key="1">
    <source>
        <dbReference type="EMBL" id="VAW40085.1"/>
    </source>
</evidence>
<feature type="non-terminal residue" evidence="1">
    <location>
        <position position="1"/>
    </location>
</feature>
<protein>
    <recommendedName>
        <fullName evidence="2">TolC family protein</fullName>
    </recommendedName>
</protein>
<proteinExistence type="predicted"/>
<organism evidence="1">
    <name type="scientific">hydrothermal vent metagenome</name>
    <dbReference type="NCBI Taxonomy" id="652676"/>
    <lineage>
        <taxon>unclassified sequences</taxon>
        <taxon>metagenomes</taxon>
        <taxon>ecological metagenomes</taxon>
    </lineage>
</organism>